<keyword evidence="15" id="KW-1185">Reference proteome</keyword>
<dbReference type="GO" id="GO:0005634">
    <property type="term" value="C:nucleus"/>
    <property type="evidence" value="ECO:0007669"/>
    <property type="project" value="UniProtKB-SubCell"/>
</dbReference>
<name>A0A0D9R797_CHLSB</name>
<evidence type="ECO:0000256" key="9">
    <source>
        <dbReference type="ARBA" id="ARBA00067428"/>
    </source>
</evidence>
<dbReference type="BioGRID-ORCS" id="103223224">
    <property type="hits" value="0 hits in 9 CRISPR screens"/>
</dbReference>
<evidence type="ECO:0000313" key="14">
    <source>
        <dbReference type="Ensembl" id="ENSCSAP00000004486.1"/>
    </source>
</evidence>
<evidence type="ECO:0000256" key="1">
    <source>
        <dbReference type="ARBA" id="ARBA00004123"/>
    </source>
</evidence>
<dbReference type="KEGG" id="csab:103223224"/>
<keyword evidence="4 10" id="KW-0371">Homeobox</keyword>
<dbReference type="Ensembl" id="ENSCSAT00000006278.1">
    <property type="protein sequence ID" value="ENSCSAP00000004486.1"/>
    <property type="gene ID" value="ENSCSAG00000008226.1"/>
</dbReference>
<dbReference type="Proteomes" id="UP000029965">
    <property type="component" value="Chromosome 19"/>
</dbReference>
<keyword evidence="7 10" id="KW-0539">Nucleus</keyword>
<evidence type="ECO:0000313" key="15">
    <source>
        <dbReference type="Proteomes" id="UP000029965"/>
    </source>
</evidence>
<dbReference type="STRING" id="60711.ENSCSAP00000004486"/>
<dbReference type="Gene3D" id="1.10.10.60">
    <property type="entry name" value="Homeodomain-like"/>
    <property type="match status" value="1"/>
</dbReference>
<dbReference type="PANTHER" id="PTHR24329:SF362">
    <property type="entry name" value="INTESTINE-SPECIFIC HOMEOBOX"/>
    <property type="match status" value="1"/>
</dbReference>
<evidence type="ECO:0000256" key="6">
    <source>
        <dbReference type="ARBA" id="ARBA00023163"/>
    </source>
</evidence>
<evidence type="ECO:0000256" key="8">
    <source>
        <dbReference type="ARBA" id="ARBA00055445"/>
    </source>
</evidence>
<feature type="domain" description="Homeobox" evidence="13">
    <location>
        <begin position="135"/>
        <end position="195"/>
    </location>
</feature>
<gene>
    <name evidence="14" type="primary">ISX</name>
</gene>
<organism evidence="14 15">
    <name type="scientific">Chlorocebus sabaeus</name>
    <name type="common">Green monkey</name>
    <name type="synonym">Simia sabaea</name>
    <dbReference type="NCBI Taxonomy" id="60711"/>
    <lineage>
        <taxon>Eukaryota</taxon>
        <taxon>Metazoa</taxon>
        <taxon>Chordata</taxon>
        <taxon>Craniata</taxon>
        <taxon>Vertebrata</taxon>
        <taxon>Euteleostomi</taxon>
        <taxon>Mammalia</taxon>
        <taxon>Eutheria</taxon>
        <taxon>Euarchontoglires</taxon>
        <taxon>Primates</taxon>
        <taxon>Haplorrhini</taxon>
        <taxon>Catarrhini</taxon>
        <taxon>Cercopithecidae</taxon>
        <taxon>Cercopithecinae</taxon>
        <taxon>Chlorocebus</taxon>
    </lineage>
</organism>
<dbReference type="PROSITE" id="PS00027">
    <property type="entry name" value="HOMEOBOX_1"/>
    <property type="match status" value="1"/>
</dbReference>
<dbReference type="eggNOG" id="KOG0490">
    <property type="taxonomic scope" value="Eukaryota"/>
</dbReference>
<reference evidence="14" key="3">
    <citation type="submission" date="2025-09" db="UniProtKB">
        <authorList>
            <consortium name="Ensembl"/>
        </authorList>
    </citation>
    <scope>IDENTIFICATION</scope>
</reference>
<dbReference type="EMBL" id="AQIB01136707">
    <property type="status" value="NOT_ANNOTATED_CDS"/>
    <property type="molecule type" value="Genomic_DNA"/>
</dbReference>
<dbReference type="InterPro" id="IPR050649">
    <property type="entry name" value="Paired_Homeobox_TFs"/>
</dbReference>
<keyword evidence="3 10" id="KW-0238">DNA-binding</keyword>
<accession>A0A0D9R797</accession>
<protein>
    <recommendedName>
        <fullName evidence="9">Intestine-specific homeobox</fullName>
    </recommendedName>
</protein>
<dbReference type="GeneTree" id="ENSGT00940000161702"/>
<dbReference type="OMA" id="CHPWETQ"/>
<dbReference type="Pfam" id="PF00046">
    <property type="entry name" value="Homeodomain"/>
    <property type="match status" value="1"/>
</dbReference>
<keyword evidence="6" id="KW-0804">Transcription</keyword>
<keyword evidence="5" id="KW-0010">Activator</keyword>
<sequence length="300" mass="32772">MEIPADAKSCLDHLTGASLFFPSTCPLDPRRFGEEVRQSPLAPSLAYTESPLSPSMCAEVGPALCRGMERNSLGCSEAPKKLGLSFSIEAILKRPARRNDVDRPEGPGGEGPGEAVASGSGLEKPPQDQPQEGRKSKRRVRTTFTTEQLHELEKIFHFTHYPDIHIRSQLAARINLPEARVQIWFQNQRAKWRKQEKIGSLGAPQQLSEASVALPTNLDVAGPMWTSTALHRLAPPTGCCPSAQDQLASAWFPAWISLLPGHPWDTQPVPSPPIHQTCIPVLCILPPPHPKWGSICATST</sequence>
<dbReference type="InterPro" id="IPR001356">
    <property type="entry name" value="HD"/>
</dbReference>
<dbReference type="CDD" id="cd00086">
    <property type="entry name" value="homeodomain"/>
    <property type="match status" value="1"/>
</dbReference>
<evidence type="ECO:0000256" key="10">
    <source>
        <dbReference type="PROSITE-ProRule" id="PRU00108"/>
    </source>
</evidence>
<evidence type="ECO:0000256" key="11">
    <source>
        <dbReference type="RuleBase" id="RU000682"/>
    </source>
</evidence>
<reference evidence="14 15" key="1">
    <citation type="submission" date="2014-03" db="EMBL/GenBank/DDBJ databases">
        <authorList>
            <person name="Warren W."/>
            <person name="Wilson R.K."/>
        </authorList>
    </citation>
    <scope>NUCLEOTIDE SEQUENCE</scope>
</reference>
<evidence type="ECO:0000256" key="2">
    <source>
        <dbReference type="ARBA" id="ARBA00023015"/>
    </source>
</evidence>
<evidence type="ECO:0000256" key="5">
    <source>
        <dbReference type="ARBA" id="ARBA00023159"/>
    </source>
</evidence>
<dbReference type="SUPFAM" id="SSF46689">
    <property type="entry name" value="Homeodomain-like"/>
    <property type="match status" value="1"/>
</dbReference>
<dbReference type="AlphaFoldDB" id="A0A0D9R797"/>
<dbReference type="InterPro" id="IPR009057">
    <property type="entry name" value="Homeodomain-like_sf"/>
</dbReference>
<dbReference type="InterPro" id="IPR017970">
    <property type="entry name" value="Homeobox_CS"/>
</dbReference>
<reference evidence="14" key="2">
    <citation type="submission" date="2025-08" db="UniProtKB">
        <authorList>
            <consortium name="Ensembl"/>
        </authorList>
    </citation>
    <scope>IDENTIFICATION</scope>
</reference>
<dbReference type="PANTHER" id="PTHR24329">
    <property type="entry name" value="HOMEOBOX PROTEIN ARISTALESS"/>
    <property type="match status" value="1"/>
</dbReference>
<proteinExistence type="predicted"/>
<keyword evidence="2" id="KW-0805">Transcription regulation</keyword>
<evidence type="ECO:0000256" key="4">
    <source>
        <dbReference type="ARBA" id="ARBA00023155"/>
    </source>
</evidence>
<comment type="subcellular location">
    <subcellularLocation>
        <location evidence="1 10 11">Nucleus</location>
    </subcellularLocation>
</comment>
<evidence type="ECO:0000256" key="3">
    <source>
        <dbReference type="ARBA" id="ARBA00023125"/>
    </source>
</evidence>
<feature type="region of interest" description="Disordered" evidence="12">
    <location>
        <begin position="95"/>
        <end position="141"/>
    </location>
</feature>
<evidence type="ECO:0000256" key="12">
    <source>
        <dbReference type="SAM" id="MobiDB-lite"/>
    </source>
</evidence>
<dbReference type="GO" id="GO:0000981">
    <property type="term" value="F:DNA-binding transcription factor activity, RNA polymerase II-specific"/>
    <property type="evidence" value="ECO:0007669"/>
    <property type="project" value="InterPro"/>
</dbReference>
<dbReference type="SMART" id="SM00389">
    <property type="entry name" value="HOX"/>
    <property type="match status" value="1"/>
</dbReference>
<evidence type="ECO:0000259" key="13">
    <source>
        <dbReference type="PROSITE" id="PS50071"/>
    </source>
</evidence>
<comment type="function">
    <text evidence="8">Transcription factor that regulates gene expression in intestine. May participate in vitamin A metabolism most likely by regulating BCO1 expression in the intestine.</text>
</comment>
<feature type="DNA-binding region" description="Homeobox" evidence="10">
    <location>
        <begin position="137"/>
        <end position="196"/>
    </location>
</feature>
<dbReference type="GO" id="GO:0000977">
    <property type="term" value="F:RNA polymerase II transcription regulatory region sequence-specific DNA binding"/>
    <property type="evidence" value="ECO:0007669"/>
    <property type="project" value="TreeGrafter"/>
</dbReference>
<evidence type="ECO:0000256" key="7">
    <source>
        <dbReference type="ARBA" id="ARBA00023242"/>
    </source>
</evidence>
<dbReference type="FunFam" id="1.10.10.60:FF:000369">
    <property type="entry name" value="Intestine specific homeobox"/>
    <property type="match status" value="1"/>
</dbReference>
<dbReference type="PROSITE" id="PS50071">
    <property type="entry name" value="HOMEOBOX_2"/>
    <property type="match status" value="1"/>
</dbReference>